<gene>
    <name evidence="2" type="ORF">SAMN04489716_2790</name>
</gene>
<dbReference type="EMBL" id="LT629758">
    <property type="protein sequence ID" value="SDT18884.1"/>
    <property type="molecule type" value="Genomic_DNA"/>
</dbReference>
<feature type="chain" id="PRO_5009266403" description="Rieske domain-containing protein" evidence="1">
    <location>
        <begin position="24"/>
        <end position="126"/>
    </location>
</feature>
<sequence>MRYTAAALIGVIAASLMSTPASAGTSAGTSAVPTAVTTLTAPTAMAAANGRLFVSDGNTVAVLDTTTLAEAGRWATSPCPVHLAFAGTRLFYGFGCPTNGTPGLGSVDATAGTGPYQAPTSTTSPT</sequence>
<reference evidence="2 3" key="1">
    <citation type="submission" date="2016-10" db="EMBL/GenBank/DDBJ databases">
        <authorList>
            <person name="de Groot N.N."/>
        </authorList>
    </citation>
    <scope>NUCLEOTIDE SEQUENCE [LARGE SCALE GENOMIC DNA]</scope>
    <source>
        <strain evidence="2 3">DSM 43941</strain>
    </source>
</reference>
<evidence type="ECO:0000313" key="3">
    <source>
        <dbReference type="Proteomes" id="UP000198688"/>
    </source>
</evidence>
<dbReference type="RefSeq" id="WP_157751548.1">
    <property type="nucleotide sequence ID" value="NZ_BOMJ01000001.1"/>
</dbReference>
<protein>
    <recommendedName>
        <fullName evidence="4">Rieske domain-containing protein</fullName>
    </recommendedName>
</protein>
<dbReference type="STRING" id="113562.SAMN04489716_2790"/>
<evidence type="ECO:0000313" key="2">
    <source>
        <dbReference type="EMBL" id="SDT18884.1"/>
    </source>
</evidence>
<dbReference type="Proteomes" id="UP000198688">
    <property type="component" value="Chromosome I"/>
</dbReference>
<feature type="signal peptide" evidence="1">
    <location>
        <begin position="1"/>
        <end position="23"/>
    </location>
</feature>
<dbReference type="OrthoDB" id="4332189at2"/>
<keyword evidence="3" id="KW-1185">Reference proteome</keyword>
<dbReference type="AlphaFoldDB" id="A0A1H1YBW5"/>
<evidence type="ECO:0008006" key="4">
    <source>
        <dbReference type="Google" id="ProtNLM"/>
    </source>
</evidence>
<evidence type="ECO:0000256" key="1">
    <source>
        <dbReference type="SAM" id="SignalP"/>
    </source>
</evidence>
<organism evidence="2 3">
    <name type="scientific">Actinoplanes derwentensis</name>
    <dbReference type="NCBI Taxonomy" id="113562"/>
    <lineage>
        <taxon>Bacteria</taxon>
        <taxon>Bacillati</taxon>
        <taxon>Actinomycetota</taxon>
        <taxon>Actinomycetes</taxon>
        <taxon>Micromonosporales</taxon>
        <taxon>Micromonosporaceae</taxon>
        <taxon>Actinoplanes</taxon>
    </lineage>
</organism>
<proteinExistence type="predicted"/>
<name>A0A1H1YBW5_9ACTN</name>
<keyword evidence="1" id="KW-0732">Signal</keyword>
<accession>A0A1H1YBW5</accession>